<keyword evidence="37" id="KW-1185">Reference proteome</keyword>
<comment type="catalytic activity">
    <reaction evidence="28">
        <text>4-hydroxynonanal + NADP(+) = (E)-4-hydroxynon-2-enal + NADPH + H(+)</text>
        <dbReference type="Rhea" id="RHEA:64736"/>
        <dbReference type="ChEBI" id="CHEBI:15378"/>
        <dbReference type="ChEBI" id="CHEBI:57783"/>
        <dbReference type="ChEBI" id="CHEBI:58349"/>
        <dbReference type="ChEBI" id="CHEBI:58968"/>
        <dbReference type="ChEBI" id="CHEBI:156112"/>
    </reaction>
    <physiologicalReaction direction="right-to-left" evidence="28">
        <dbReference type="Rhea" id="RHEA:64738"/>
    </physiologicalReaction>
</comment>
<dbReference type="InterPro" id="IPR041694">
    <property type="entry name" value="ADH_N_2"/>
</dbReference>
<comment type="catalytic activity">
    <reaction evidence="22">
        <text>pentan-2-one + NADP(+) = (E)-pent-3-en-2-one + NADPH + H(+)</text>
        <dbReference type="Rhea" id="RHEA:50788"/>
        <dbReference type="ChEBI" id="CHEBI:15378"/>
        <dbReference type="ChEBI" id="CHEBI:16472"/>
        <dbReference type="ChEBI" id="CHEBI:57783"/>
        <dbReference type="ChEBI" id="CHEBI:58349"/>
        <dbReference type="ChEBI" id="CHEBI:145276"/>
    </reaction>
    <physiologicalReaction direction="right-to-left" evidence="22">
        <dbReference type="Rhea" id="RHEA:50790"/>
    </physiologicalReaction>
</comment>
<evidence type="ECO:0000256" key="27">
    <source>
        <dbReference type="ARBA" id="ARBA00048290"/>
    </source>
</evidence>
<dbReference type="Pfam" id="PF00107">
    <property type="entry name" value="ADH_zinc_N"/>
    <property type="match status" value="1"/>
</dbReference>
<evidence type="ECO:0000256" key="2">
    <source>
        <dbReference type="ARBA" id="ARBA00010460"/>
    </source>
</evidence>
<keyword evidence="13" id="KW-0560">Oxidoreductase</keyword>
<dbReference type="GO" id="GO:0005737">
    <property type="term" value="C:cytoplasm"/>
    <property type="evidence" value="ECO:0007669"/>
    <property type="project" value="UniProtKB-SubCell"/>
</dbReference>
<dbReference type="GO" id="GO:0047522">
    <property type="term" value="F:15-oxoprostaglandin 13-reductase [NAD(P)+] activity"/>
    <property type="evidence" value="ECO:0007669"/>
    <property type="project" value="UniProtKB-EC"/>
</dbReference>
<evidence type="ECO:0000256" key="9">
    <source>
        <dbReference type="ARBA" id="ARBA00022553"/>
    </source>
</evidence>
<feature type="non-terminal residue" evidence="36">
    <location>
        <position position="1"/>
    </location>
</feature>
<evidence type="ECO:0000256" key="33">
    <source>
        <dbReference type="ARBA" id="ARBA00049179"/>
    </source>
</evidence>
<comment type="catalytic activity">
    <reaction evidence="31">
        <text>(5S,12S)-dihydroxy-(6E,10E,12E,14Z)-eicosatetraenoate + NADP(+) = 12-oxo-(5S)-hydroxy-(6E,8E,10E,14Z)-eicosatetraenoate + NADPH + H(+)</text>
        <dbReference type="Rhea" id="RHEA:51212"/>
        <dbReference type="ChEBI" id="CHEBI:15378"/>
        <dbReference type="ChEBI" id="CHEBI:57783"/>
        <dbReference type="ChEBI" id="CHEBI:58349"/>
        <dbReference type="ChEBI" id="CHEBI:133974"/>
        <dbReference type="ChEBI" id="CHEBI:133975"/>
    </reaction>
    <physiologicalReaction direction="left-to-right" evidence="31">
        <dbReference type="Rhea" id="RHEA:51213"/>
    </physiologicalReaction>
</comment>
<accession>A0A851VZ99</accession>
<proteinExistence type="inferred from homology"/>
<evidence type="ECO:0000313" key="37">
    <source>
        <dbReference type="Proteomes" id="UP000659062"/>
    </source>
</evidence>
<name>A0A851VZ99_9PASS</name>
<evidence type="ECO:0000256" key="8">
    <source>
        <dbReference type="ARBA" id="ARBA00022501"/>
    </source>
</evidence>
<organism evidence="36 37">
    <name type="scientific">Copsychus sechellarum</name>
    <dbReference type="NCBI Taxonomy" id="797021"/>
    <lineage>
        <taxon>Eukaryota</taxon>
        <taxon>Metazoa</taxon>
        <taxon>Chordata</taxon>
        <taxon>Craniata</taxon>
        <taxon>Vertebrata</taxon>
        <taxon>Euteleostomi</taxon>
        <taxon>Archelosauria</taxon>
        <taxon>Archosauria</taxon>
        <taxon>Dinosauria</taxon>
        <taxon>Saurischia</taxon>
        <taxon>Theropoda</taxon>
        <taxon>Coelurosauria</taxon>
        <taxon>Aves</taxon>
        <taxon>Neognathae</taxon>
        <taxon>Neoaves</taxon>
        <taxon>Telluraves</taxon>
        <taxon>Australaves</taxon>
        <taxon>Passeriformes</taxon>
        <taxon>Muscicapidae</taxon>
        <taxon>Copsychus</taxon>
    </lineage>
</organism>
<comment type="similarity">
    <text evidence="2">Belongs to the NADP-dependent oxidoreductase L4BD family.</text>
</comment>
<dbReference type="InterPro" id="IPR045010">
    <property type="entry name" value="MDR_fam"/>
</dbReference>
<evidence type="ECO:0000256" key="32">
    <source>
        <dbReference type="ARBA" id="ARBA00049070"/>
    </source>
</evidence>
<protein>
    <recommendedName>
        <fullName evidence="6">Prostaglandin reductase 1</fullName>
        <ecNumber evidence="4">1.3.1.48</ecNumber>
        <ecNumber evidence="5">1.3.1.74</ecNumber>
    </recommendedName>
    <alternativeName>
        <fullName evidence="19">15-oxoprostaglandin 13-reductase</fullName>
    </alternativeName>
    <alternativeName>
        <fullName evidence="17">Dithiolethione-inducible gene 1 protein</fullName>
    </alternativeName>
    <alternativeName>
        <fullName evidence="16">Leukotriene B4 12-hydroxydehydrogenase</fullName>
    </alternativeName>
    <alternativeName>
        <fullName evidence="18">NAD(P)H-dependent alkenal/one oxidoreductase</fullName>
    </alternativeName>
</protein>
<evidence type="ECO:0000256" key="24">
    <source>
        <dbReference type="ARBA" id="ARBA00047878"/>
    </source>
</evidence>
<dbReference type="Pfam" id="PF16884">
    <property type="entry name" value="ADH_N_2"/>
    <property type="match status" value="1"/>
</dbReference>
<comment type="catalytic activity">
    <reaction evidence="29">
        <text>20-hydroxy-leukotriene B4 + NADP(+) = 12-oxo-20-hydroxy-leukotriene B4 + NADPH + H(+)</text>
        <dbReference type="Rhea" id="RHEA:51208"/>
        <dbReference type="ChEBI" id="CHEBI:15378"/>
        <dbReference type="ChEBI" id="CHEBI:57460"/>
        <dbReference type="ChEBI" id="CHEBI:57783"/>
        <dbReference type="ChEBI" id="CHEBI:58349"/>
        <dbReference type="ChEBI" id="CHEBI:133346"/>
    </reaction>
    <physiologicalReaction direction="left-to-right" evidence="29">
        <dbReference type="Rhea" id="RHEA:51209"/>
    </physiologicalReaction>
</comment>
<dbReference type="InterPro" id="IPR011032">
    <property type="entry name" value="GroES-like_sf"/>
</dbReference>
<evidence type="ECO:0000256" key="34">
    <source>
        <dbReference type="ARBA" id="ARBA00049368"/>
    </source>
</evidence>
<dbReference type="SUPFAM" id="SSF51735">
    <property type="entry name" value="NAD(P)-binding Rossmann-fold domains"/>
    <property type="match status" value="1"/>
</dbReference>
<keyword evidence="7" id="KW-0963">Cytoplasm</keyword>
<evidence type="ECO:0000256" key="29">
    <source>
        <dbReference type="ARBA" id="ARBA00048591"/>
    </source>
</evidence>
<evidence type="ECO:0000256" key="31">
    <source>
        <dbReference type="ARBA" id="ARBA00049068"/>
    </source>
</evidence>
<evidence type="ECO:0000256" key="11">
    <source>
        <dbReference type="ARBA" id="ARBA00022857"/>
    </source>
</evidence>
<evidence type="ECO:0000256" key="12">
    <source>
        <dbReference type="ARBA" id="ARBA00022990"/>
    </source>
</evidence>
<comment type="catalytic activity">
    <reaction evidence="30">
        <text>6-trans-leukotriene B4 + NADP(+) = 12-oxo-(5S)-hydroxy-(6E,8E,10E,14Z)-eicosatetraenoate + NADPH + H(+)</text>
        <dbReference type="Rhea" id="RHEA:51204"/>
        <dbReference type="ChEBI" id="CHEBI:15378"/>
        <dbReference type="ChEBI" id="CHEBI:57783"/>
        <dbReference type="ChEBI" id="CHEBI:58349"/>
        <dbReference type="ChEBI" id="CHEBI:90723"/>
        <dbReference type="ChEBI" id="CHEBI:133974"/>
    </reaction>
    <physiologicalReaction direction="left-to-right" evidence="30">
        <dbReference type="Rhea" id="RHEA:51205"/>
    </physiologicalReaction>
</comment>
<comment type="subcellular location">
    <subcellularLocation>
        <location evidence="1">Cytoplasm</location>
    </subcellularLocation>
</comment>
<comment type="catalytic activity">
    <reaction evidence="27">
        <text>13,14-dihydro-15-oxo-PGF2alpha + NADP(+) = 15-oxoprostaglandin F2alpha + NADPH + H(+)</text>
        <dbReference type="Rhea" id="RHEA:50588"/>
        <dbReference type="ChEBI" id="CHEBI:15378"/>
        <dbReference type="ChEBI" id="CHEBI:57783"/>
        <dbReference type="ChEBI" id="CHEBI:58349"/>
        <dbReference type="ChEBI" id="CHEBI:133374"/>
        <dbReference type="ChEBI" id="CHEBI:133409"/>
    </reaction>
    <physiologicalReaction direction="right-to-left" evidence="27">
        <dbReference type="Rhea" id="RHEA:50590"/>
    </physiologicalReaction>
</comment>
<feature type="non-terminal residue" evidence="36">
    <location>
        <position position="314"/>
    </location>
</feature>
<dbReference type="EC" id="1.3.1.48" evidence="4"/>
<keyword evidence="14" id="KW-0443">Lipid metabolism</keyword>
<evidence type="ECO:0000256" key="19">
    <source>
        <dbReference type="ARBA" id="ARBA00033119"/>
    </source>
</evidence>
<dbReference type="OrthoDB" id="809632at2759"/>
<evidence type="ECO:0000256" key="1">
    <source>
        <dbReference type="ARBA" id="ARBA00004496"/>
    </source>
</evidence>
<dbReference type="Proteomes" id="UP000659062">
    <property type="component" value="Unassembled WGS sequence"/>
</dbReference>
<evidence type="ECO:0000256" key="5">
    <source>
        <dbReference type="ARBA" id="ARBA00012410"/>
    </source>
</evidence>
<evidence type="ECO:0000256" key="15">
    <source>
        <dbReference type="ARBA" id="ARBA00023278"/>
    </source>
</evidence>
<evidence type="ECO:0000256" key="28">
    <source>
        <dbReference type="ARBA" id="ARBA00048387"/>
    </source>
</evidence>
<keyword evidence="10" id="KW-0276">Fatty acid metabolism</keyword>
<comment type="catalytic activity">
    <reaction evidence="26">
        <text>nonan-2-one + NADP(+) = (3E)-nonen-2-one + NADPH + H(+)</text>
        <dbReference type="Rhea" id="RHEA:50616"/>
        <dbReference type="ChEBI" id="CHEBI:15378"/>
        <dbReference type="ChEBI" id="CHEBI:57783"/>
        <dbReference type="ChEBI" id="CHEBI:58349"/>
        <dbReference type="ChEBI" id="CHEBI:77927"/>
        <dbReference type="ChEBI" id="CHEBI:133457"/>
    </reaction>
    <physiologicalReaction direction="right-to-left" evidence="26">
        <dbReference type="Rhea" id="RHEA:50618"/>
    </physiologicalReaction>
</comment>
<evidence type="ECO:0000256" key="23">
    <source>
        <dbReference type="ARBA" id="ARBA00047871"/>
    </source>
</evidence>
<evidence type="ECO:0000256" key="26">
    <source>
        <dbReference type="ARBA" id="ARBA00048066"/>
    </source>
</evidence>
<dbReference type="PANTHER" id="PTHR43205">
    <property type="entry name" value="PROSTAGLANDIN REDUCTASE"/>
    <property type="match status" value="1"/>
</dbReference>
<dbReference type="InterPro" id="IPR036291">
    <property type="entry name" value="NAD(P)-bd_dom_sf"/>
</dbReference>
<evidence type="ECO:0000256" key="22">
    <source>
        <dbReference type="ARBA" id="ARBA00047742"/>
    </source>
</evidence>
<dbReference type="Gene3D" id="3.40.50.720">
    <property type="entry name" value="NAD(P)-binding Rossmann-like Domain"/>
    <property type="match status" value="2"/>
</dbReference>
<comment type="catalytic activity">
    <reaction evidence="32">
        <text>13,14-dihydro-15-oxo-prostaglandin E1 + NADP(+) = 15-oxoprostaglandin E1 + NADPH + H(+)</text>
        <dbReference type="Rhea" id="RHEA:50584"/>
        <dbReference type="ChEBI" id="CHEBI:15378"/>
        <dbReference type="ChEBI" id="CHEBI:57401"/>
        <dbReference type="ChEBI" id="CHEBI:57783"/>
        <dbReference type="ChEBI" id="CHEBI:58349"/>
        <dbReference type="ChEBI" id="CHEBI:133408"/>
    </reaction>
    <physiologicalReaction direction="right-to-left" evidence="32">
        <dbReference type="Rhea" id="RHEA:50586"/>
    </physiologicalReaction>
</comment>
<evidence type="ECO:0000256" key="18">
    <source>
        <dbReference type="ARBA" id="ARBA00032297"/>
    </source>
</evidence>
<dbReference type="EMBL" id="WBNE01000274">
    <property type="protein sequence ID" value="NXD45515.1"/>
    <property type="molecule type" value="Genomic_DNA"/>
</dbReference>
<dbReference type="AlphaFoldDB" id="A0A851VZ99"/>
<evidence type="ECO:0000256" key="7">
    <source>
        <dbReference type="ARBA" id="ARBA00022490"/>
    </source>
</evidence>
<keyword evidence="8" id="KW-0644">Prostaglandin metabolism</keyword>
<dbReference type="PANTHER" id="PTHR43205:SF7">
    <property type="entry name" value="PROSTAGLANDIN REDUCTASE 1"/>
    <property type="match status" value="1"/>
</dbReference>
<dbReference type="EC" id="1.3.1.74" evidence="5"/>
<comment type="catalytic activity">
    <reaction evidence="33">
        <text>an n-alkanal + NADP(+) = an alk-2-enal + NADPH + H(+)</text>
        <dbReference type="Rhea" id="RHEA:13737"/>
        <dbReference type="ChEBI" id="CHEBI:12834"/>
        <dbReference type="ChEBI" id="CHEBI:13757"/>
        <dbReference type="ChEBI" id="CHEBI:15378"/>
        <dbReference type="ChEBI" id="CHEBI:57783"/>
        <dbReference type="ChEBI" id="CHEBI:58349"/>
        <dbReference type="EC" id="1.3.1.74"/>
    </reaction>
    <physiologicalReaction direction="right-to-left" evidence="33">
        <dbReference type="Rhea" id="RHEA:13739"/>
    </physiologicalReaction>
</comment>
<feature type="domain" description="Enoyl reductase (ER)" evidence="35">
    <location>
        <begin position="40"/>
        <end position="312"/>
    </location>
</feature>
<evidence type="ECO:0000256" key="21">
    <source>
        <dbReference type="ARBA" id="ARBA00047617"/>
    </source>
</evidence>
<comment type="catalytic activity">
    <reaction evidence="24">
        <text>13,14-dihydro-15-oxo-prostaglandin F1alpha + NADP(+) = 15-oxoprostaglandin F1alpha + NADPH + H(+)</text>
        <dbReference type="Rhea" id="RHEA:50592"/>
        <dbReference type="ChEBI" id="CHEBI:15378"/>
        <dbReference type="ChEBI" id="CHEBI:57783"/>
        <dbReference type="ChEBI" id="CHEBI:58349"/>
        <dbReference type="ChEBI" id="CHEBI:79072"/>
        <dbReference type="ChEBI" id="CHEBI:133411"/>
    </reaction>
    <physiologicalReaction direction="right-to-left" evidence="24">
        <dbReference type="Rhea" id="RHEA:50594"/>
    </physiologicalReaction>
</comment>
<sequence>MVIAKAWVLKKHFDGLPKTSDSDLKKIELPNLKDGGEQKLLLESVFLSVDPYMRPYSRRDMKEGDIMIGTQVARIVESKNPAFTVGAFVLGNKGWRTHFISDGKDLQLLPSNWPESLPKSLALGTVGMPGLTAYFGLLEVCKMKPGETVLVNAAAGAVGSVVGQLAKIGGCKVVGCAGSDDKVAYLKKIGFDEAFNYKTVKSLDEALCKASPDGYDCFFDNVSSERRPYLEQLSFSLNWPYVQLPMIFKELQMEGFIVSRWSSRRKEGLQALLKWVVEGKVKYHEQVTEGFENMPMAFIGMLKGENLGKAVVKV</sequence>
<comment type="catalytic activity">
    <reaction evidence="25">
        <text>dodecanal + NADP(+) = (2E)-dodecenal + NADPH + H(+)</text>
        <dbReference type="Rhea" id="RHEA:50784"/>
        <dbReference type="ChEBI" id="CHEBI:15378"/>
        <dbReference type="ChEBI" id="CHEBI:27836"/>
        <dbReference type="ChEBI" id="CHEBI:57783"/>
        <dbReference type="ChEBI" id="CHEBI:58349"/>
        <dbReference type="ChEBI" id="CHEBI:133741"/>
    </reaction>
    <physiologicalReaction direction="right-to-left" evidence="25">
        <dbReference type="Rhea" id="RHEA:50786"/>
    </physiologicalReaction>
</comment>
<comment type="catalytic activity">
    <reaction evidence="23">
        <text>leukotriene B4 + NADP(+) = 12-oxo-leukotriene B4 + NADPH + H(+)</text>
        <dbReference type="Rhea" id="RHEA:50608"/>
        <dbReference type="ChEBI" id="CHEBI:15378"/>
        <dbReference type="ChEBI" id="CHEBI:57461"/>
        <dbReference type="ChEBI" id="CHEBI:57783"/>
        <dbReference type="ChEBI" id="CHEBI:58349"/>
        <dbReference type="ChEBI" id="CHEBI:133309"/>
    </reaction>
    <physiologicalReaction direction="left-to-right" evidence="23">
        <dbReference type="Rhea" id="RHEA:50609"/>
    </physiologicalReaction>
</comment>
<keyword evidence="11" id="KW-0521">NADP</keyword>
<dbReference type="InterPro" id="IPR020843">
    <property type="entry name" value="ER"/>
</dbReference>
<evidence type="ECO:0000259" key="35">
    <source>
        <dbReference type="SMART" id="SM00829"/>
    </source>
</evidence>
<keyword evidence="15" id="KW-0379">Hydroxylation</keyword>
<comment type="caution">
    <text evidence="36">The sequence shown here is derived from an EMBL/GenBank/DDBJ whole genome shotgun (WGS) entry which is preliminary data.</text>
</comment>
<evidence type="ECO:0000256" key="3">
    <source>
        <dbReference type="ARBA" id="ARBA00011852"/>
    </source>
</evidence>
<evidence type="ECO:0000256" key="16">
    <source>
        <dbReference type="ARBA" id="ARBA00031851"/>
    </source>
</evidence>
<dbReference type="SUPFAM" id="SSF50129">
    <property type="entry name" value="GroES-like"/>
    <property type="match status" value="2"/>
</dbReference>
<comment type="catalytic activity">
    <reaction evidence="34">
        <text>hexanal + NADP(+) = (E)-hex-2-enal + NADPH + H(+)</text>
        <dbReference type="Rhea" id="RHEA:50776"/>
        <dbReference type="ChEBI" id="CHEBI:15378"/>
        <dbReference type="ChEBI" id="CHEBI:28913"/>
        <dbReference type="ChEBI" id="CHEBI:57783"/>
        <dbReference type="ChEBI" id="CHEBI:58349"/>
        <dbReference type="ChEBI" id="CHEBI:88528"/>
    </reaction>
    <physiologicalReaction direction="right-to-left" evidence="34">
        <dbReference type="Rhea" id="RHEA:50778"/>
    </physiologicalReaction>
</comment>
<evidence type="ECO:0000313" key="36">
    <source>
        <dbReference type="EMBL" id="NXD45515.1"/>
    </source>
</evidence>
<evidence type="ECO:0000256" key="14">
    <source>
        <dbReference type="ARBA" id="ARBA00023098"/>
    </source>
</evidence>
<reference evidence="36" key="1">
    <citation type="submission" date="2019-09" db="EMBL/GenBank/DDBJ databases">
        <title>Bird 10,000 Genomes (B10K) Project - Family phase.</title>
        <authorList>
            <person name="Zhang G."/>
        </authorList>
    </citation>
    <scope>NUCLEOTIDE SEQUENCE</scope>
    <source>
        <strain evidence="36">OUT-0061</strain>
        <tissue evidence="36">Blood</tissue>
    </source>
</reference>
<evidence type="ECO:0000256" key="20">
    <source>
        <dbReference type="ARBA" id="ARBA00047461"/>
    </source>
</evidence>
<evidence type="ECO:0000256" key="4">
    <source>
        <dbReference type="ARBA" id="ARBA00011981"/>
    </source>
</evidence>
<dbReference type="Gene3D" id="3.90.180.10">
    <property type="entry name" value="Medium-chain alcohol dehydrogenases, catalytic domain"/>
    <property type="match status" value="2"/>
</dbReference>
<evidence type="ECO:0000256" key="17">
    <source>
        <dbReference type="ARBA" id="ARBA00032255"/>
    </source>
</evidence>
<dbReference type="InterPro" id="IPR014190">
    <property type="entry name" value="PTGR1"/>
</dbReference>
<dbReference type="GO" id="GO:0006693">
    <property type="term" value="P:prostaglandin metabolic process"/>
    <property type="evidence" value="ECO:0007669"/>
    <property type="project" value="UniProtKB-KW"/>
</dbReference>
<evidence type="ECO:0000256" key="30">
    <source>
        <dbReference type="ARBA" id="ARBA00048953"/>
    </source>
</evidence>
<dbReference type="CDD" id="cd08294">
    <property type="entry name" value="leukotriene_B4_DH_like"/>
    <property type="match status" value="1"/>
</dbReference>
<dbReference type="SMART" id="SM00829">
    <property type="entry name" value="PKS_ER"/>
    <property type="match status" value="1"/>
</dbReference>
<evidence type="ECO:0000256" key="25">
    <source>
        <dbReference type="ARBA" id="ARBA00047903"/>
    </source>
</evidence>
<evidence type="ECO:0000256" key="10">
    <source>
        <dbReference type="ARBA" id="ARBA00022832"/>
    </source>
</evidence>
<comment type="catalytic activity">
    <reaction evidence="20">
        <text>octanal + NADP(+) = (2E)-octenal + NADPH + H(+)</text>
        <dbReference type="Rhea" id="RHEA:50780"/>
        <dbReference type="ChEBI" id="CHEBI:15378"/>
        <dbReference type="ChEBI" id="CHEBI:17935"/>
        <dbReference type="ChEBI" id="CHEBI:57783"/>
        <dbReference type="ChEBI" id="CHEBI:58349"/>
        <dbReference type="ChEBI" id="CHEBI:61748"/>
    </reaction>
    <physiologicalReaction direction="right-to-left" evidence="20">
        <dbReference type="Rhea" id="RHEA:50782"/>
    </physiologicalReaction>
</comment>
<comment type="subunit">
    <text evidence="3">Monomer or homodimer.</text>
</comment>
<evidence type="ECO:0000256" key="13">
    <source>
        <dbReference type="ARBA" id="ARBA00023002"/>
    </source>
</evidence>
<dbReference type="InterPro" id="IPR013149">
    <property type="entry name" value="ADH-like_C"/>
</dbReference>
<comment type="catalytic activity">
    <reaction evidence="21">
        <text>decanal + NADP(+) = (2E)-decenal + NADPH + H(+)</text>
        <dbReference type="Rhea" id="RHEA:50612"/>
        <dbReference type="ChEBI" id="CHEBI:15378"/>
        <dbReference type="ChEBI" id="CHEBI:31457"/>
        <dbReference type="ChEBI" id="CHEBI:57783"/>
        <dbReference type="ChEBI" id="CHEBI:58349"/>
        <dbReference type="ChEBI" id="CHEBI:133455"/>
    </reaction>
    <physiologicalReaction direction="right-to-left" evidence="21">
        <dbReference type="Rhea" id="RHEA:50614"/>
    </physiologicalReaction>
</comment>
<gene>
    <name evidence="36" type="primary">Ptgr1</name>
    <name evidence="36" type="ORF">COPSEC_R02909</name>
</gene>
<keyword evidence="9" id="KW-0597">Phosphoprotein</keyword>
<dbReference type="GO" id="GO:0032440">
    <property type="term" value="F:2-alkenal reductase [NAD(P)H] activity"/>
    <property type="evidence" value="ECO:0007669"/>
    <property type="project" value="UniProtKB-EC"/>
</dbReference>
<keyword evidence="12" id="KW-0007">Acetylation</keyword>
<evidence type="ECO:0000256" key="6">
    <source>
        <dbReference type="ARBA" id="ARBA00020651"/>
    </source>
</evidence>